<name>A0A5S3QQC4_9BACI</name>
<keyword evidence="1" id="KW-1133">Transmembrane helix</keyword>
<feature type="transmembrane region" description="Helical" evidence="1">
    <location>
        <begin position="47"/>
        <end position="69"/>
    </location>
</feature>
<dbReference type="AlphaFoldDB" id="A0A5S3QQC4"/>
<dbReference type="PANTHER" id="PTHR40078">
    <property type="entry name" value="INTEGRAL MEMBRANE PROTEIN-RELATED"/>
    <property type="match status" value="1"/>
</dbReference>
<evidence type="ECO:0000313" key="2">
    <source>
        <dbReference type="EMBL" id="TMN23878.1"/>
    </source>
</evidence>
<dbReference type="InterPro" id="IPR038750">
    <property type="entry name" value="YczE/YyaS-like"/>
</dbReference>
<feature type="transmembrane region" description="Helical" evidence="1">
    <location>
        <begin position="175"/>
        <end position="195"/>
    </location>
</feature>
<keyword evidence="1" id="KW-0472">Membrane</keyword>
<accession>A0A5S3QQC4</accession>
<keyword evidence="1" id="KW-0812">Transmembrane</keyword>
<dbReference type="Proteomes" id="UP000306980">
    <property type="component" value="Unassembled WGS sequence"/>
</dbReference>
<dbReference type="EMBL" id="VCIA01000001">
    <property type="protein sequence ID" value="TMN23878.1"/>
    <property type="molecule type" value="Genomic_DNA"/>
</dbReference>
<proteinExistence type="predicted"/>
<comment type="caution">
    <text evidence="2">The sequence shown here is derived from an EMBL/GenBank/DDBJ whole genome shotgun (WGS) entry which is preliminary data.</text>
</comment>
<protein>
    <submittedName>
        <fullName evidence="2">YitT family protein</fullName>
    </submittedName>
</protein>
<evidence type="ECO:0000256" key="1">
    <source>
        <dbReference type="SAM" id="Phobius"/>
    </source>
</evidence>
<feature type="transmembrane region" description="Helical" evidence="1">
    <location>
        <begin position="148"/>
        <end position="169"/>
    </location>
</feature>
<evidence type="ECO:0000313" key="3">
    <source>
        <dbReference type="Proteomes" id="UP000306980"/>
    </source>
</evidence>
<organism evidence="2 3">
    <name type="scientific">Lentibacillus cibarius</name>
    <dbReference type="NCBI Taxonomy" id="2583219"/>
    <lineage>
        <taxon>Bacteria</taxon>
        <taxon>Bacillati</taxon>
        <taxon>Bacillota</taxon>
        <taxon>Bacilli</taxon>
        <taxon>Bacillales</taxon>
        <taxon>Bacillaceae</taxon>
        <taxon>Lentibacillus</taxon>
    </lineage>
</organism>
<sequence length="213" mass="22994">MMRLIRAGIHFYLAGIFILTLGIALTIQSTLGAAPYDALLVGLNRTFGFTVGTWEYVVGLTMILGNALAERKRPEFFALITSFVTGAGIDTWLFLLRDIIVPVTWVGAWAALLSGIVLMALGVAIYLQSTIAPNPMDRSMLVVSRLTGWNVAFARASISIVLVVLAFLFGGEIGIGTLINATVSGLMINFFIPYVKMLKKSGFRKRGEGLASS</sequence>
<reference evidence="2 3" key="1">
    <citation type="submission" date="2019-05" db="EMBL/GenBank/DDBJ databases">
        <title>Genomic analysis of Lentibacillus sp. NKC220-2.</title>
        <authorList>
            <person name="Oh Y.J."/>
        </authorList>
    </citation>
    <scope>NUCLEOTIDE SEQUENCE [LARGE SCALE GENOMIC DNA]</scope>
    <source>
        <strain evidence="2 3">NKC220-2</strain>
    </source>
</reference>
<feature type="transmembrane region" description="Helical" evidence="1">
    <location>
        <begin position="76"/>
        <end position="95"/>
    </location>
</feature>
<dbReference type="OrthoDB" id="1902994at2"/>
<dbReference type="Pfam" id="PF19700">
    <property type="entry name" value="DUF6198"/>
    <property type="match status" value="1"/>
</dbReference>
<gene>
    <name evidence="2" type="ORF">FFL34_12945</name>
</gene>
<dbReference type="PANTHER" id="PTHR40078:SF1">
    <property type="entry name" value="INTEGRAL MEMBRANE PROTEIN"/>
    <property type="match status" value="1"/>
</dbReference>
<feature type="transmembrane region" description="Helical" evidence="1">
    <location>
        <begin position="107"/>
        <end position="127"/>
    </location>
</feature>
<feature type="transmembrane region" description="Helical" evidence="1">
    <location>
        <begin position="7"/>
        <end position="27"/>
    </location>
</feature>